<keyword evidence="2" id="KW-1185">Reference proteome</keyword>
<gene>
    <name evidence="1" type="ORF">R69888_03786</name>
</gene>
<evidence type="ECO:0000313" key="2">
    <source>
        <dbReference type="Proteomes" id="UP000672526"/>
    </source>
</evidence>
<protein>
    <submittedName>
        <fullName evidence="1">Uncharacterized protein</fullName>
    </submittedName>
</protein>
<name>A0ABM8RSF8_9BURK</name>
<accession>A0ABM8RSF8</accession>
<sequence>MGNLGASVTRSGAIGFASARADLQDERETSIEVHGATDFASARCRKIHLFSNVPPAAPSGDKPRQRMQV</sequence>
<proteinExistence type="predicted"/>
<reference evidence="1 2" key="1">
    <citation type="submission" date="2021-02" db="EMBL/GenBank/DDBJ databases">
        <authorList>
            <person name="Vanwijnsberghe S."/>
        </authorList>
    </citation>
    <scope>NUCLEOTIDE SEQUENCE [LARGE SCALE GENOMIC DNA]</scope>
    <source>
        <strain evidence="1 2">LMG 31837</strain>
    </source>
</reference>
<dbReference type="EMBL" id="CAJNBK010000010">
    <property type="protein sequence ID" value="CAE6769454.1"/>
    <property type="molecule type" value="Genomic_DNA"/>
</dbReference>
<dbReference type="Proteomes" id="UP000672526">
    <property type="component" value="Unassembled WGS sequence"/>
</dbReference>
<comment type="caution">
    <text evidence="1">The sequence shown here is derived from an EMBL/GenBank/DDBJ whole genome shotgun (WGS) entry which is preliminary data.</text>
</comment>
<evidence type="ECO:0000313" key="1">
    <source>
        <dbReference type="EMBL" id="CAE6769454.1"/>
    </source>
</evidence>
<organism evidence="1 2">
    <name type="scientific">Paraburkholderia haematera</name>
    <dbReference type="NCBI Taxonomy" id="2793077"/>
    <lineage>
        <taxon>Bacteria</taxon>
        <taxon>Pseudomonadati</taxon>
        <taxon>Pseudomonadota</taxon>
        <taxon>Betaproteobacteria</taxon>
        <taxon>Burkholderiales</taxon>
        <taxon>Burkholderiaceae</taxon>
        <taxon>Paraburkholderia</taxon>
    </lineage>
</organism>